<evidence type="ECO:0000313" key="1">
    <source>
        <dbReference type="EMBL" id="TRX97153.1"/>
    </source>
</evidence>
<keyword evidence="2" id="KW-1185">Reference proteome</keyword>
<proteinExistence type="predicted"/>
<evidence type="ECO:0000313" key="2">
    <source>
        <dbReference type="Proteomes" id="UP000319160"/>
    </source>
</evidence>
<protein>
    <recommendedName>
        <fullName evidence="3">F-box domain-containing protein</fullName>
    </recommendedName>
</protein>
<comment type="caution">
    <text evidence="1">The sequence shown here is derived from an EMBL/GenBank/DDBJ whole genome shotgun (WGS) entry which is preliminary data.</text>
</comment>
<sequence length="530" mass="60148">MPVLVTLPIEIIRNICDQLVPYVIATGTEPPLRNEHQLCKHALWSLTLVSHHIGGIATELLYKNVVITSTKQMVCLFRTIYDKPEFRRHPRYLANLVPLMDSGLQGEIEANIQRHCPLLPAGIAGSTQTYPRELYHLDSPALFLAKPLWTHEIIRYLLAMLPRLKDILISILANMTTLAPSFIEDTDQTFFAEPPRFLPFSEESQTLRIQWQARESLYDKAGVGPLFQLYFPPYISNGCRMTDLRFLNLANVTNYEIDYFYDVETAFGSHRLVRSKKNRGFFSWLAKLKALNLGYSTVGLQFVGQLLAACPQLKKLTWEFWWPWNDDLPDSSDVESALQQTAGHLEELYFSLANLHGPISFRHFRALKHLSVGIEVLSSYSHESKRTGGDPATPITILETPLISLLPETLVHLTLVNEDYGQLGSDQRKSGQIASNSSYRDIVMDGYVVHGRQLFPTWLADGLETLSCSCQTMPHLRSITVIQPLHSILPAESSWQIEVGDLTAKFRAAGVRFSTRITTREKYGREDPTY</sequence>
<evidence type="ECO:0008006" key="3">
    <source>
        <dbReference type="Google" id="ProtNLM"/>
    </source>
</evidence>
<dbReference type="SUPFAM" id="SSF52047">
    <property type="entry name" value="RNI-like"/>
    <property type="match status" value="1"/>
</dbReference>
<reference evidence="2" key="1">
    <citation type="submission" date="2019-06" db="EMBL/GenBank/DDBJ databases">
        <title>Draft genome sequence of the griseofulvin-producing fungus Xylaria cubensis strain G536.</title>
        <authorList>
            <person name="Mead M.E."/>
            <person name="Raja H.A."/>
            <person name="Steenwyk J.L."/>
            <person name="Knowles S.L."/>
            <person name="Oberlies N.H."/>
            <person name="Rokas A."/>
        </authorList>
    </citation>
    <scope>NUCLEOTIDE SEQUENCE [LARGE SCALE GENOMIC DNA]</scope>
    <source>
        <strain evidence="2">G536</strain>
    </source>
</reference>
<dbReference type="EMBL" id="VFLP01000007">
    <property type="protein sequence ID" value="TRX97153.1"/>
    <property type="molecule type" value="Genomic_DNA"/>
</dbReference>
<dbReference type="AlphaFoldDB" id="A0A553IAD0"/>
<organism evidence="1 2">
    <name type="scientific">Xylaria flabelliformis</name>
    <dbReference type="NCBI Taxonomy" id="2512241"/>
    <lineage>
        <taxon>Eukaryota</taxon>
        <taxon>Fungi</taxon>
        <taxon>Dikarya</taxon>
        <taxon>Ascomycota</taxon>
        <taxon>Pezizomycotina</taxon>
        <taxon>Sordariomycetes</taxon>
        <taxon>Xylariomycetidae</taxon>
        <taxon>Xylariales</taxon>
        <taxon>Xylariaceae</taxon>
        <taxon>Xylaria</taxon>
    </lineage>
</organism>
<dbReference type="Proteomes" id="UP000319160">
    <property type="component" value="Unassembled WGS sequence"/>
</dbReference>
<accession>A0A553IAD0</accession>
<gene>
    <name evidence="1" type="ORF">FHL15_001947</name>
</gene>
<name>A0A553IAD0_9PEZI</name>
<dbReference type="OrthoDB" id="5210863at2759"/>